<dbReference type="AlphaFoldDB" id="A0A2V5HG55"/>
<proteinExistence type="predicted"/>
<evidence type="ECO:0000313" key="1">
    <source>
        <dbReference type="EMBL" id="PYI23388.1"/>
    </source>
</evidence>
<organism evidence="1 2">
    <name type="scientific">Aspergillus violaceofuscus (strain CBS 115571)</name>
    <dbReference type="NCBI Taxonomy" id="1450538"/>
    <lineage>
        <taxon>Eukaryota</taxon>
        <taxon>Fungi</taxon>
        <taxon>Dikarya</taxon>
        <taxon>Ascomycota</taxon>
        <taxon>Pezizomycotina</taxon>
        <taxon>Eurotiomycetes</taxon>
        <taxon>Eurotiomycetidae</taxon>
        <taxon>Eurotiales</taxon>
        <taxon>Aspergillaceae</taxon>
        <taxon>Aspergillus</taxon>
    </lineage>
</organism>
<name>A0A2V5HG55_ASPV1</name>
<evidence type="ECO:0000313" key="2">
    <source>
        <dbReference type="Proteomes" id="UP000249829"/>
    </source>
</evidence>
<accession>A0A2V5HG55</accession>
<gene>
    <name evidence="1" type="ORF">BO99DRAFT_376512</name>
</gene>
<dbReference type="Proteomes" id="UP000249829">
    <property type="component" value="Unassembled WGS sequence"/>
</dbReference>
<dbReference type="EMBL" id="KZ825106">
    <property type="protein sequence ID" value="PYI23388.1"/>
    <property type="molecule type" value="Genomic_DNA"/>
</dbReference>
<reference evidence="1 2" key="1">
    <citation type="submission" date="2018-02" db="EMBL/GenBank/DDBJ databases">
        <title>The genomes of Aspergillus section Nigri reveals drivers in fungal speciation.</title>
        <authorList>
            <consortium name="DOE Joint Genome Institute"/>
            <person name="Vesth T.C."/>
            <person name="Nybo J."/>
            <person name="Theobald S."/>
            <person name="Brandl J."/>
            <person name="Frisvad J.C."/>
            <person name="Nielsen K.F."/>
            <person name="Lyhne E.K."/>
            <person name="Kogle M.E."/>
            <person name="Kuo A."/>
            <person name="Riley R."/>
            <person name="Clum A."/>
            <person name="Nolan M."/>
            <person name="Lipzen A."/>
            <person name="Salamov A."/>
            <person name="Henrissat B."/>
            <person name="Wiebenga A."/>
            <person name="De vries R.P."/>
            <person name="Grigoriev I.V."/>
            <person name="Mortensen U.H."/>
            <person name="Andersen M.R."/>
            <person name="Baker S.E."/>
        </authorList>
    </citation>
    <scope>NUCLEOTIDE SEQUENCE [LARGE SCALE GENOMIC DNA]</scope>
    <source>
        <strain evidence="1 2">CBS 115571</strain>
    </source>
</reference>
<keyword evidence="2" id="KW-1185">Reference proteome</keyword>
<protein>
    <submittedName>
        <fullName evidence="1">Uncharacterized protein</fullName>
    </submittedName>
</protein>
<sequence length="169" mass="18525">CYCHALGQFKGTLLGIFLFDYLDRLKRFIAGYIPLSRTDASLNRQSACSPSVCLLLLLPPPESLVLPSRHYQTNFARRRFAASLLPPSSDGTSATVWHHLRILVLAIVRVSLPCLRLHSTAVDICPNLVTPVPWVPSSYAGSSLVNIGLVVRHLPGPIIKFAFSPSPLP</sequence>
<feature type="non-terminal residue" evidence="1">
    <location>
        <position position="1"/>
    </location>
</feature>